<dbReference type="InterPro" id="IPR000700">
    <property type="entry name" value="PAS-assoc_C"/>
</dbReference>
<proteinExistence type="predicted"/>
<dbReference type="SMART" id="SM00387">
    <property type="entry name" value="HATPase_c"/>
    <property type="match status" value="1"/>
</dbReference>
<dbReference type="PANTHER" id="PTHR43304:SF1">
    <property type="entry name" value="PAC DOMAIN-CONTAINING PROTEIN"/>
    <property type="match status" value="1"/>
</dbReference>
<dbReference type="PROSITE" id="PS50112">
    <property type="entry name" value="PAS"/>
    <property type="match status" value="1"/>
</dbReference>
<dbReference type="SUPFAM" id="SSF55785">
    <property type="entry name" value="PYP-like sensor domain (PAS domain)"/>
    <property type="match status" value="2"/>
</dbReference>
<dbReference type="InterPro" id="IPR035965">
    <property type="entry name" value="PAS-like_dom_sf"/>
</dbReference>
<sequence>MRFFGMPDIHDEESLNAFYKKLLDQVPDIIFKMVWKTDNLYSLVYVSESVNDVYEISVETAMYNSAFFFEERLFPEDAEQFIATMEHSKDTLTDWKYEYRVELPKKGLRWMRVAAHPELEKDGTISFYGRVSDITEQKEHERRLKISEERFKYALRAASEGIWDWDMTNNTVYFSGQSMGIIGTEEEAIVPLDFWRERMHPDDIKQHELSRKAHLSGEAPYFESIYRVKNNKGKYRWVLSRGKVVAYDNDKPIRAIGTHKDITLLKEKEIELANTINIIGSQNNRLSNFAHIVSHNLRSHAGNLKMLIDIFKQAKEEEKEEMFKQLEAISDGLYVTIIHLKELVDIQFEVKIVKEKLNLRHYLKNILNILHNEIRKHGVDIEINIPLDLTVNYNPAYLESVLLNFTTNAIKYSSSERKPMLSYDFEMIDGQKVLSISDNGLGIDLKKHGNSLFGMYKTFHKNQNARGIGLFITKNQVEAMGGRIEVFSEVNKGTTFKIYFNEDN</sequence>
<dbReference type="Gene3D" id="3.30.565.10">
    <property type="entry name" value="Histidine kinase-like ATPase, C-terminal domain"/>
    <property type="match status" value="1"/>
</dbReference>
<evidence type="ECO:0000256" key="3">
    <source>
        <dbReference type="ARBA" id="ARBA00022553"/>
    </source>
</evidence>
<dbReference type="PROSITE" id="PS50109">
    <property type="entry name" value="HIS_KIN"/>
    <property type="match status" value="1"/>
</dbReference>
<evidence type="ECO:0000256" key="1">
    <source>
        <dbReference type="ARBA" id="ARBA00000085"/>
    </source>
</evidence>
<gene>
    <name evidence="9" type="ORF">K1I41_11955</name>
</gene>
<evidence type="ECO:0000256" key="2">
    <source>
        <dbReference type="ARBA" id="ARBA00012438"/>
    </source>
</evidence>
<feature type="domain" description="PAS" evidence="7">
    <location>
        <begin position="147"/>
        <end position="203"/>
    </location>
</feature>
<keyword evidence="4" id="KW-0808">Transferase</keyword>
<dbReference type="RefSeq" id="WP_220640566.1">
    <property type="nucleotide sequence ID" value="NZ_CP080429.1"/>
</dbReference>
<dbReference type="SMART" id="SM00086">
    <property type="entry name" value="PAC"/>
    <property type="match status" value="2"/>
</dbReference>
<dbReference type="EC" id="2.7.13.3" evidence="2"/>
<dbReference type="EMBL" id="CP080429">
    <property type="protein sequence ID" value="QYJ68223.1"/>
    <property type="molecule type" value="Genomic_DNA"/>
</dbReference>
<dbReference type="SUPFAM" id="SSF55874">
    <property type="entry name" value="ATPase domain of HSP90 chaperone/DNA topoisomerase II/histidine kinase"/>
    <property type="match status" value="1"/>
</dbReference>
<dbReference type="Gene3D" id="3.30.450.20">
    <property type="entry name" value="PAS domain"/>
    <property type="match status" value="2"/>
</dbReference>
<dbReference type="InterPro" id="IPR000014">
    <property type="entry name" value="PAS"/>
</dbReference>
<evidence type="ECO:0000259" key="8">
    <source>
        <dbReference type="PROSITE" id="PS50113"/>
    </source>
</evidence>
<dbReference type="InterPro" id="IPR013655">
    <property type="entry name" value="PAS_fold_3"/>
</dbReference>
<dbReference type="InterPro" id="IPR001610">
    <property type="entry name" value="PAC"/>
</dbReference>
<name>A0ABX8V5V7_9FLAO</name>
<dbReference type="NCBIfam" id="TIGR00229">
    <property type="entry name" value="sensory_box"/>
    <property type="match status" value="1"/>
</dbReference>
<dbReference type="PANTHER" id="PTHR43304">
    <property type="entry name" value="PHYTOCHROME-LIKE PROTEIN CPH1"/>
    <property type="match status" value="1"/>
</dbReference>
<reference evidence="9 10" key="1">
    <citation type="submission" date="2021-07" db="EMBL/GenBank/DDBJ databases">
        <title>Flavobacterium WSW3-B6 sp.nov, isolated from seaweed.</title>
        <authorList>
            <person name="Muhammad N."/>
            <person name="Ho H."/>
            <person name="Lee Y.-J."/>
            <person name="Nguyen T."/>
            <person name="Ho J."/>
            <person name="Kim S.-G."/>
        </authorList>
    </citation>
    <scope>NUCLEOTIDE SEQUENCE [LARGE SCALE GENOMIC DNA]</scope>
    <source>
        <strain evidence="9 10">WSW3-B6</strain>
    </source>
</reference>
<evidence type="ECO:0000259" key="6">
    <source>
        <dbReference type="PROSITE" id="PS50109"/>
    </source>
</evidence>
<organism evidence="9 10">
    <name type="scientific">Flavobacterium litorale</name>
    <dbReference type="NCBI Taxonomy" id="2856519"/>
    <lineage>
        <taxon>Bacteria</taxon>
        <taxon>Pseudomonadati</taxon>
        <taxon>Bacteroidota</taxon>
        <taxon>Flavobacteriia</taxon>
        <taxon>Flavobacteriales</taxon>
        <taxon>Flavobacteriaceae</taxon>
        <taxon>Flavobacterium</taxon>
    </lineage>
</organism>
<accession>A0ABX8V5V7</accession>
<dbReference type="CDD" id="cd00130">
    <property type="entry name" value="PAS"/>
    <property type="match status" value="1"/>
</dbReference>
<keyword evidence="5 9" id="KW-0418">Kinase</keyword>
<keyword evidence="10" id="KW-1185">Reference proteome</keyword>
<comment type="catalytic activity">
    <reaction evidence="1">
        <text>ATP + protein L-histidine = ADP + protein N-phospho-L-histidine.</text>
        <dbReference type="EC" id="2.7.13.3"/>
    </reaction>
</comment>
<dbReference type="PRINTS" id="PR00344">
    <property type="entry name" value="BCTRLSENSOR"/>
</dbReference>
<dbReference type="SMART" id="SM00091">
    <property type="entry name" value="PAS"/>
    <property type="match status" value="1"/>
</dbReference>
<protein>
    <recommendedName>
        <fullName evidence="2">histidine kinase</fullName>
        <ecNumber evidence="2">2.7.13.3</ecNumber>
    </recommendedName>
</protein>
<keyword evidence="3" id="KW-0597">Phosphoprotein</keyword>
<evidence type="ECO:0000259" key="7">
    <source>
        <dbReference type="PROSITE" id="PS50112"/>
    </source>
</evidence>
<evidence type="ECO:0000313" key="9">
    <source>
        <dbReference type="EMBL" id="QYJ68223.1"/>
    </source>
</evidence>
<feature type="domain" description="PAC" evidence="8">
    <location>
        <begin position="95"/>
        <end position="146"/>
    </location>
</feature>
<feature type="domain" description="PAC" evidence="8">
    <location>
        <begin position="222"/>
        <end position="274"/>
    </location>
</feature>
<dbReference type="GO" id="GO:0016301">
    <property type="term" value="F:kinase activity"/>
    <property type="evidence" value="ECO:0007669"/>
    <property type="project" value="UniProtKB-KW"/>
</dbReference>
<evidence type="ECO:0000256" key="4">
    <source>
        <dbReference type="ARBA" id="ARBA00022679"/>
    </source>
</evidence>
<feature type="domain" description="Histidine kinase" evidence="6">
    <location>
        <begin position="292"/>
        <end position="504"/>
    </location>
</feature>
<dbReference type="Proteomes" id="UP000825381">
    <property type="component" value="Chromosome"/>
</dbReference>
<dbReference type="PROSITE" id="PS50113">
    <property type="entry name" value="PAC"/>
    <property type="match status" value="2"/>
</dbReference>
<evidence type="ECO:0000313" key="10">
    <source>
        <dbReference type="Proteomes" id="UP000825381"/>
    </source>
</evidence>
<dbReference type="InterPro" id="IPR004358">
    <property type="entry name" value="Sig_transdc_His_kin-like_C"/>
</dbReference>
<dbReference type="Pfam" id="PF02518">
    <property type="entry name" value="HATPase_c"/>
    <property type="match status" value="1"/>
</dbReference>
<dbReference type="InterPro" id="IPR003594">
    <property type="entry name" value="HATPase_dom"/>
</dbReference>
<evidence type="ECO:0000256" key="5">
    <source>
        <dbReference type="ARBA" id="ARBA00022777"/>
    </source>
</evidence>
<dbReference type="InterPro" id="IPR036890">
    <property type="entry name" value="HATPase_C_sf"/>
</dbReference>
<dbReference type="InterPro" id="IPR052162">
    <property type="entry name" value="Sensor_kinase/Photoreceptor"/>
</dbReference>
<dbReference type="Pfam" id="PF08447">
    <property type="entry name" value="PAS_3"/>
    <property type="match status" value="1"/>
</dbReference>
<dbReference type="InterPro" id="IPR005467">
    <property type="entry name" value="His_kinase_dom"/>
</dbReference>